<sequence>MAETKTEEQEEERVMRSLELHKQIFNQILDKYDLRSEKRAGEIADYLTNIVDDKETVSAVDFAEQFGTTESEARIVLSFIMIGIKFKEETSMASRQWPKHISLEPRGSGRYEQRGKDYRTLAVWKKPGVLPCSVSSFFLAATVLCMLLSERAMVEFASLNCYPAARIQSNAILVPRHPQASTSWHDSWARLCLDTRPCRGHLR</sequence>
<comment type="caution">
    <text evidence="1">The sequence shown here is derived from an EMBL/GenBank/DDBJ whole genome shotgun (WGS) entry which is preliminary data.</text>
</comment>
<name>A0A5J4YTP3_PORPP</name>
<evidence type="ECO:0000313" key="1">
    <source>
        <dbReference type="EMBL" id="KAA8494548.1"/>
    </source>
</evidence>
<keyword evidence="2" id="KW-1185">Reference proteome</keyword>
<reference evidence="2" key="1">
    <citation type="journal article" date="2019" name="Nat. Commun.">
        <title>Expansion of phycobilisome linker gene families in mesophilic red algae.</title>
        <authorList>
            <person name="Lee J."/>
            <person name="Kim D."/>
            <person name="Bhattacharya D."/>
            <person name="Yoon H.S."/>
        </authorList>
    </citation>
    <scope>NUCLEOTIDE SEQUENCE [LARGE SCALE GENOMIC DNA]</scope>
    <source>
        <strain evidence="2">CCMP 1328</strain>
    </source>
</reference>
<protein>
    <submittedName>
        <fullName evidence="1">Uncharacterized protein</fullName>
    </submittedName>
</protein>
<evidence type="ECO:0000313" key="2">
    <source>
        <dbReference type="Proteomes" id="UP000324585"/>
    </source>
</evidence>
<dbReference type="AlphaFoldDB" id="A0A5J4YTP3"/>
<accession>A0A5J4YTP3</accession>
<dbReference type="OrthoDB" id="39890at2759"/>
<organism evidence="1 2">
    <name type="scientific">Porphyridium purpureum</name>
    <name type="common">Red alga</name>
    <name type="synonym">Porphyridium cruentum</name>
    <dbReference type="NCBI Taxonomy" id="35688"/>
    <lineage>
        <taxon>Eukaryota</taxon>
        <taxon>Rhodophyta</taxon>
        <taxon>Bangiophyceae</taxon>
        <taxon>Porphyridiales</taxon>
        <taxon>Porphyridiaceae</taxon>
        <taxon>Porphyridium</taxon>
    </lineage>
</organism>
<dbReference type="Proteomes" id="UP000324585">
    <property type="component" value="Unassembled WGS sequence"/>
</dbReference>
<proteinExistence type="predicted"/>
<gene>
    <name evidence="1" type="ORF">FVE85_2789</name>
</gene>
<dbReference type="EMBL" id="VRMN01000004">
    <property type="protein sequence ID" value="KAA8494548.1"/>
    <property type="molecule type" value="Genomic_DNA"/>
</dbReference>